<dbReference type="KEGG" id="ccot:CCAX7_001910"/>
<evidence type="ECO:0000256" key="3">
    <source>
        <dbReference type="ARBA" id="ARBA00023163"/>
    </source>
</evidence>
<keyword evidence="6" id="KW-1185">Reference proteome</keyword>
<evidence type="ECO:0000259" key="4">
    <source>
        <dbReference type="PROSITE" id="PS50956"/>
    </source>
</evidence>
<evidence type="ECO:0000256" key="1">
    <source>
        <dbReference type="ARBA" id="ARBA00023015"/>
    </source>
</evidence>
<dbReference type="InterPro" id="IPR036388">
    <property type="entry name" value="WH-like_DNA-bd_sf"/>
</dbReference>
<dbReference type="EMBL" id="AP025739">
    <property type="protein sequence ID" value="BDI28140.1"/>
    <property type="molecule type" value="Genomic_DNA"/>
</dbReference>
<dbReference type="InterPro" id="IPR011991">
    <property type="entry name" value="ArsR-like_HTH"/>
</dbReference>
<dbReference type="InterPro" id="IPR000485">
    <property type="entry name" value="AsnC-type_HTH_dom"/>
</dbReference>
<feature type="domain" description="HTH asnC-type" evidence="4">
    <location>
        <begin position="3"/>
        <end position="64"/>
    </location>
</feature>
<gene>
    <name evidence="5" type="ORF">CCAX7_001910</name>
</gene>
<evidence type="ECO:0000313" key="5">
    <source>
        <dbReference type="EMBL" id="BDI28140.1"/>
    </source>
</evidence>
<dbReference type="SUPFAM" id="SSF54909">
    <property type="entry name" value="Dimeric alpha+beta barrel"/>
    <property type="match status" value="1"/>
</dbReference>
<dbReference type="GO" id="GO:0043200">
    <property type="term" value="P:response to amino acid"/>
    <property type="evidence" value="ECO:0007669"/>
    <property type="project" value="TreeGrafter"/>
</dbReference>
<keyword evidence="3" id="KW-0804">Transcription</keyword>
<keyword evidence="1" id="KW-0805">Transcription regulation</keyword>
<keyword evidence="2" id="KW-0238">DNA-binding</keyword>
<dbReference type="Proteomes" id="UP000287394">
    <property type="component" value="Chromosome"/>
</dbReference>
<dbReference type="PROSITE" id="PS50956">
    <property type="entry name" value="HTH_ASNC_2"/>
    <property type="match status" value="1"/>
</dbReference>
<evidence type="ECO:0000256" key="2">
    <source>
        <dbReference type="ARBA" id="ARBA00023125"/>
    </source>
</evidence>
<dbReference type="PANTHER" id="PTHR30154:SF53">
    <property type="entry name" value="HTH-TYPE TRANSCRIPTIONAL REGULATOR LRPC"/>
    <property type="match status" value="1"/>
</dbReference>
<dbReference type="Gene3D" id="3.30.70.920">
    <property type="match status" value="1"/>
</dbReference>
<organism evidence="5 6">
    <name type="scientific">Capsulimonas corticalis</name>
    <dbReference type="NCBI Taxonomy" id="2219043"/>
    <lineage>
        <taxon>Bacteria</taxon>
        <taxon>Bacillati</taxon>
        <taxon>Armatimonadota</taxon>
        <taxon>Armatimonadia</taxon>
        <taxon>Capsulimonadales</taxon>
        <taxon>Capsulimonadaceae</taxon>
        <taxon>Capsulimonas</taxon>
    </lineage>
</organism>
<sequence length="162" mass="17438">MTMDATDIRILRLLQSNGRLSIEQVAQTVHLSRPAVHERVRRLEQTGAIRGYQAQIDWAAVGLPITAFVSVRTSISAAGVAIAIVALNAEYEDALVEDCHQIIGEWCLLVKIRAGSSRALQIILDRVRSLSGVQETMTTISLFATSEACLPGGEGAVPGEKS</sequence>
<dbReference type="Pfam" id="PF01037">
    <property type="entry name" value="AsnC_trans_reg"/>
    <property type="match status" value="1"/>
</dbReference>
<dbReference type="InterPro" id="IPR011008">
    <property type="entry name" value="Dimeric_a/b-barrel"/>
</dbReference>
<evidence type="ECO:0000313" key="6">
    <source>
        <dbReference type="Proteomes" id="UP000287394"/>
    </source>
</evidence>
<accession>A0A9N7L1S1</accession>
<dbReference type="AlphaFoldDB" id="A0A9N7L1S1"/>
<dbReference type="PANTHER" id="PTHR30154">
    <property type="entry name" value="LEUCINE-RESPONSIVE REGULATORY PROTEIN"/>
    <property type="match status" value="1"/>
</dbReference>
<dbReference type="Pfam" id="PF13404">
    <property type="entry name" value="HTH_AsnC-type"/>
    <property type="match status" value="1"/>
</dbReference>
<dbReference type="SMART" id="SM00344">
    <property type="entry name" value="HTH_ASNC"/>
    <property type="match status" value="1"/>
</dbReference>
<dbReference type="Gene3D" id="1.10.10.10">
    <property type="entry name" value="Winged helix-like DNA-binding domain superfamily/Winged helix DNA-binding domain"/>
    <property type="match status" value="1"/>
</dbReference>
<dbReference type="PRINTS" id="PR00033">
    <property type="entry name" value="HTHASNC"/>
</dbReference>
<dbReference type="InterPro" id="IPR036390">
    <property type="entry name" value="WH_DNA-bd_sf"/>
</dbReference>
<name>A0A9N7L1S1_9BACT</name>
<proteinExistence type="predicted"/>
<dbReference type="CDD" id="cd00090">
    <property type="entry name" value="HTH_ARSR"/>
    <property type="match status" value="1"/>
</dbReference>
<dbReference type="InterPro" id="IPR019887">
    <property type="entry name" value="Tscrpt_reg_AsnC/Lrp_C"/>
</dbReference>
<dbReference type="SUPFAM" id="SSF46785">
    <property type="entry name" value="Winged helix' DNA-binding domain"/>
    <property type="match status" value="1"/>
</dbReference>
<dbReference type="GO" id="GO:0005829">
    <property type="term" value="C:cytosol"/>
    <property type="evidence" value="ECO:0007669"/>
    <property type="project" value="TreeGrafter"/>
</dbReference>
<reference evidence="5 6" key="1">
    <citation type="journal article" date="2019" name="Int. J. Syst. Evol. Microbiol.">
        <title>Capsulimonas corticalis gen. nov., sp. nov., an aerobic capsulated bacterium, of a novel bacterial order, Capsulimonadales ord. nov., of the class Armatimonadia of the phylum Armatimonadetes.</title>
        <authorList>
            <person name="Li J."/>
            <person name="Kudo C."/>
            <person name="Tonouchi A."/>
        </authorList>
    </citation>
    <scope>NUCLEOTIDE SEQUENCE [LARGE SCALE GENOMIC DNA]</scope>
    <source>
        <strain evidence="5 6">AX-7</strain>
    </source>
</reference>
<dbReference type="GO" id="GO:0043565">
    <property type="term" value="F:sequence-specific DNA binding"/>
    <property type="evidence" value="ECO:0007669"/>
    <property type="project" value="InterPro"/>
</dbReference>
<dbReference type="InterPro" id="IPR019888">
    <property type="entry name" value="Tscrpt_reg_AsnC-like"/>
</dbReference>
<protein>
    <submittedName>
        <fullName evidence="5">AsnC family transcriptional regulator</fullName>
    </submittedName>
</protein>